<reference evidence="1 2" key="2">
    <citation type="submission" date="2018-11" db="EMBL/GenBank/DDBJ databases">
        <authorList>
            <consortium name="Pathogen Informatics"/>
        </authorList>
    </citation>
    <scope>NUCLEOTIDE SEQUENCE [LARGE SCALE GENOMIC DNA]</scope>
</reference>
<accession>A0A0M3JUA6</accession>
<keyword evidence="2" id="KW-1185">Reference proteome</keyword>
<evidence type="ECO:0000313" key="1">
    <source>
        <dbReference type="EMBL" id="VDK44602.1"/>
    </source>
</evidence>
<dbReference type="AlphaFoldDB" id="A0A0M3JUA6"/>
<name>A0A0M3JUA6_ANISI</name>
<protein>
    <submittedName>
        <fullName evidence="3">Ovule protein</fullName>
    </submittedName>
</protein>
<proteinExistence type="predicted"/>
<dbReference type="Proteomes" id="UP000267096">
    <property type="component" value="Unassembled WGS sequence"/>
</dbReference>
<dbReference type="EMBL" id="UYRR01031050">
    <property type="protein sequence ID" value="VDK44602.1"/>
    <property type="molecule type" value="Genomic_DNA"/>
</dbReference>
<organism evidence="3">
    <name type="scientific">Anisakis simplex</name>
    <name type="common">Herring worm</name>
    <dbReference type="NCBI Taxonomy" id="6269"/>
    <lineage>
        <taxon>Eukaryota</taxon>
        <taxon>Metazoa</taxon>
        <taxon>Ecdysozoa</taxon>
        <taxon>Nematoda</taxon>
        <taxon>Chromadorea</taxon>
        <taxon>Rhabditida</taxon>
        <taxon>Spirurina</taxon>
        <taxon>Ascaridomorpha</taxon>
        <taxon>Ascaridoidea</taxon>
        <taxon>Anisakidae</taxon>
        <taxon>Anisakis</taxon>
        <taxon>Anisakis simplex complex</taxon>
    </lineage>
</organism>
<reference evidence="3" key="1">
    <citation type="submission" date="2017-02" db="UniProtKB">
        <authorList>
            <consortium name="WormBaseParasite"/>
        </authorList>
    </citation>
    <scope>IDENTIFICATION</scope>
</reference>
<gene>
    <name evidence="1" type="ORF">ASIM_LOCUS11217</name>
</gene>
<evidence type="ECO:0000313" key="2">
    <source>
        <dbReference type="Proteomes" id="UP000267096"/>
    </source>
</evidence>
<dbReference type="WBParaSite" id="ASIM_0001175101-mRNA-1">
    <property type="protein sequence ID" value="ASIM_0001175101-mRNA-1"/>
    <property type="gene ID" value="ASIM_0001175101"/>
</dbReference>
<evidence type="ECO:0000313" key="3">
    <source>
        <dbReference type="WBParaSite" id="ASIM_0001175101-mRNA-1"/>
    </source>
</evidence>
<sequence length="68" mass="7823">MRYDGTVWSSIHGRLHQLVISGMKDYDFGSSRYRRCGIMIQLYSITHIRMKQNEEIGSNIGNSSGDRV</sequence>